<feature type="domain" description="Cytochrome c" evidence="7">
    <location>
        <begin position="47"/>
        <end position="139"/>
    </location>
</feature>
<dbReference type="EMBL" id="CP022187">
    <property type="protein sequence ID" value="AWI75342.1"/>
    <property type="molecule type" value="Genomic_DNA"/>
</dbReference>
<organism evidence="8 9">
    <name type="scientific">Parazoarcus communis</name>
    <dbReference type="NCBI Taxonomy" id="41977"/>
    <lineage>
        <taxon>Bacteria</taxon>
        <taxon>Pseudomonadati</taxon>
        <taxon>Pseudomonadota</taxon>
        <taxon>Betaproteobacteria</taxon>
        <taxon>Rhodocyclales</taxon>
        <taxon>Zoogloeaceae</taxon>
        <taxon>Parazoarcus</taxon>
    </lineage>
</organism>
<feature type="chain" id="PRO_5016139271" description="Cytochrome c domain-containing protein" evidence="6">
    <location>
        <begin position="22"/>
        <end position="139"/>
    </location>
</feature>
<evidence type="ECO:0000313" key="8">
    <source>
        <dbReference type="EMBL" id="AWI75342.1"/>
    </source>
</evidence>
<gene>
    <name evidence="8" type="ORF">CEW83_09065</name>
</gene>
<dbReference type="GO" id="GO:0009055">
    <property type="term" value="F:electron transfer activity"/>
    <property type="evidence" value="ECO:0007669"/>
    <property type="project" value="InterPro"/>
</dbReference>
<keyword evidence="3 4" id="KW-0408">Iron</keyword>
<dbReference type="KEGG" id="acom:CEW83_09065"/>
<reference evidence="8 9" key="1">
    <citation type="submission" date="2017-06" db="EMBL/GenBank/DDBJ databases">
        <title>Azoarcus.</title>
        <authorList>
            <person name="Woo J.-H."/>
            <person name="Kim H.-S."/>
        </authorList>
    </citation>
    <scope>NUCLEOTIDE SEQUENCE [LARGE SCALE GENOMIC DNA]</scope>
    <source>
        <strain evidence="8 9">TSPY31</strain>
    </source>
</reference>
<feature type="region of interest" description="Disordered" evidence="5">
    <location>
        <begin position="57"/>
        <end position="92"/>
    </location>
</feature>
<evidence type="ECO:0000256" key="2">
    <source>
        <dbReference type="ARBA" id="ARBA00022723"/>
    </source>
</evidence>
<evidence type="ECO:0000256" key="3">
    <source>
        <dbReference type="ARBA" id="ARBA00023004"/>
    </source>
</evidence>
<keyword evidence="1 4" id="KW-0349">Heme</keyword>
<evidence type="ECO:0000256" key="5">
    <source>
        <dbReference type="SAM" id="MobiDB-lite"/>
    </source>
</evidence>
<evidence type="ECO:0000256" key="4">
    <source>
        <dbReference type="PROSITE-ProRule" id="PRU00433"/>
    </source>
</evidence>
<keyword evidence="9" id="KW-1185">Reference proteome</keyword>
<feature type="signal peptide" evidence="6">
    <location>
        <begin position="1"/>
        <end position="21"/>
    </location>
</feature>
<dbReference type="AlphaFoldDB" id="A0A2U8GNX4"/>
<evidence type="ECO:0000256" key="6">
    <source>
        <dbReference type="SAM" id="SignalP"/>
    </source>
</evidence>
<dbReference type="RefSeq" id="WP_108949049.1">
    <property type="nucleotide sequence ID" value="NZ_CP022187.1"/>
</dbReference>
<protein>
    <recommendedName>
        <fullName evidence="7">Cytochrome c domain-containing protein</fullName>
    </recommendedName>
</protein>
<accession>A0A2U8GNX4</accession>
<sequence>MPGNRFNLSILVLALAVPALAAAGPRDELLNRYRAEARTADASFSAFSAARGEALYRDRHDGGKPDTPACTSCHAKDPRKPGQTQTGKRIDPVAVSVSPDRYTDPAKVEKWFRRNCNEVLGRECTALEKGDWLTWMISQ</sequence>
<dbReference type="Proteomes" id="UP000244930">
    <property type="component" value="Chromosome"/>
</dbReference>
<evidence type="ECO:0000259" key="7">
    <source>
        <dbReference type="PROSITE" id="PS51007"/>
    </source>
</evidence>
<evidence type="ECO:0000256" key="1">
    <source>
        <dbReference type="ARBA" id="ARBA00022617"/>
    </source>
</evidence>
<name>A0A2U8GNX4_9RHOO</name>
<dbReference type="InterPro" id="IPR015170">
    <property type="entry name" value="DUF1924_SHP"/>
</dbReference>
<keyword evidence="6" id="KW-0732">Signal</keyword>
<evidence type="ECO:0000313" key="9">
    <source>
        <dbReference type="Proteomes" id="UP000244930"/>
    </source>
</evidence>
<dbReference type="InterPro" id="IPR009056">
    <property type="entry name" value="Cyt_c-like_dom"/>
</dbReference>
<keyword evidence="2 4" id="KW-0479">Metal-binding</keyword>
<dbReference type="PROSITE" id="PS51007">
    <property type="entry name" value="CYTC"/>
    <property type="match status" value="1"/>
</dbReference>
<dbReference type="InterPro" id="IPR036909">
    <property type="entry name" value="Cyt_c-like_dom_sf"/>
</dbReference>
<dbReference type="GO" id="GO:0046872">
    <property type="term" value="F:metal ion binding"/>
    <property type="evidence" value="ECO:0007669"/>
    <property type="project" value="UniProtKB-KW"/>
</dbReference>
<dbReference type="GO" id="GO:0020037">
    <property type="term" value="F:heme binding"/>
    <property type="evidence" value="ECO:0007669"/>
    <property type="project" value="InterPro"/>
</dbReference>
<dbReference type="SUPFAM" id="SSF46626">
    <property type="entry name" value="Cytochrome c"/>
    <property type="match status" value="1"/>
</dbReference>
<dbReference type="Pfam" id="PF09086">
    <property type="entry name" value="DUF1924"/>
    <property type="match status" value="1"/>
</dbReference>
<proteinExistence type="predicted"/>
<dbReference type="Gene3D" id="1.10.760.10">
    <property type="entry name" value="Cytochrome c-like domain"/>
    <property type="match status" value="1"/>
</dbReference>